<keyword evidence="2" id="KW-1185">Reference proteome</keyword>
<protein>
    <submittedName>
        <fullName evidence="1">Uncharacterized protein</fullName>
    </submittedName>
</protein>
<accession>A0ACD3ZL69</accession>
<name>A0ACD3ZL69_FUSSC</name>
<dbReference type="Proteomes" id="UP000830768">
    <property type="component" value="Chromosome 11"/>
</dbReference>
<sequence>MAQPRHSFDWVEYAPGRWQRDIDEVEMFWAKAAKVFDTQGRRPFAITGHVSLKINTAAASSRPDVNGALRKAWCRTRQDHPSIASQVEYDFDTERFTRTYSIIQSEVEREGWLEATFLEISNGQPGVEFANSDPAAPDLPTIFVITLPSDDKDFEYRDIIFRAPHETIDGIGTLLLLSNIVRHASDALEQGNSFTLSRLGGTEVQNLSPPYRAAAAVPQDLNSVQKARVDKMFSEHAFFSQPHEPKQYLSLPFRQGAQVPGRHQRTEMTLDQAKTAKILAACRAIGATVTHAFNAAISIVLHGLVKENAHQQPLHYRCDLLRNLRPFCAEPFSTSKHPVTAYHAGSSFGFEIEMPVGTDGQPLKKEFQRVLREVRTFYRRVADDDEHWYLAPHIWAGWLQTLPRLIKNPAPGPPPSPNPSVSLSSLGRLDDILPSTMGCFSISKPWITGEEMGNGYGIFLASHRGELNLAAAYNDAWQAEGDAQKFLQACIQVLCESLDIDI</sequence>
<organism evidence="1 2">
    <name type="scientific">Fusarium solani subsp. cucurbitae</name>
    <name type="common">Neocosmosporum cucurbitae</name>
    <dbReference type="NCBI Taxonomy" id="2747967"/>
    <lineage>
        <taxon>Eukaryota</taxon>
        <taxon>Fungi</taxon>
        <taxon>Dikarya</taxon>
        <taxon>Ascomycota</taxon>
        <taxon>Pezizomycotina</taxon>
        <taxon>Sordariomycetes</taxon>
        <taxon>Hypocreomycetidae</taxon>
        <taxon>Hypocreales</taxon>
        <taxon>Nectriaceae</taxon>
        <taxon>Fusarium</taxon>
        <taxon>Fusarium solani species complex</taxon>
    </lineage>
</organism>
<reference evidence="1" key="1">
    <citation type="submission" date="2021-11" db="EMBL/GenBank/DDBJ databases">
        <title>Fusarium solani-melongenae Genome sequencing and assembly.</title>
        <authorList>
            <person name="Xie S."/>
            <person name="Huang L."/>
            <person name="Zhang X."/>
        </authorList>
    </citation>
    <scope>NUCLEOTIDE SEQUENCE</scope>
    <source>
        <strain evidence="1">CRI 24-3</strain>
    </source>
</reference>
<evidence type="ECO:0000313" key="2">
    <source>
        <dbReference type="Proteomes" id="UP000830768"/>
    </source>
</evidence>
<dbReference type="EMBL" id="CP090039">
    <property type="protein sequence ID" value="UPL01991.1"/>
    <property type="molecule type" value="Genomic_DNA"/>
</dbReference>
<evidence type="ECO:0000313" key="1">
    <source>
        <dbReference type="EMBL" id="UPL01991.1"/>
    </source>
</evidence>
<proteinExistence type="predicted"/>
<gene>
    <name evidence="1" type="ORF">LCI18_012925</name>
</gene>